<dbReference type="SUPFAM" id="SSF53448">
    <property type="entry name" value="Nucleotide-diphospho-sugar transferases"/>
    <property type="match status" value="1"/>
</dbReference>
<feature type="transmembrane region" description="Helical" evidence="8">
    <location>
        <begin position="535"/>
        <end position="554"/>
    </location>
</feature>
<feature type="transmembrane region" description="Helical" evidence="8">
    <location>
        <begin position="566"/>
        <end position="589"/>
    </location>
</feature>
<dbReference type="RefSeq" id="WP_261970581.1">
    <property type="nucleotide sequence ID" value="NZ_JAHHZF010000011.1"/>
</dbReference>
<dbReference type="Pfam" id="PF13632">
    <property type="entry name" value="Glyco_trans_2_3"/>
    <property type="match status" value="1"/>
</dbReference>
<keyword evidence="11" id="KW-1185">Reference proteome</keyword>
<keyword evidence="2 10" id="KW-0328">Glycosyltransferase</keyword>
<dbReference type="InterPro" id="IPR029044">
    <property type="entry name" value="Nucleotide-diphossugar_trans"/>
</dbReference>
<keyword evidence="6 8" id="KW-0472">Membrane</keyword>
<evidence type="ECO:0000256" key="2">
    <source>
        <dbReference type="ARBA" id="ARBA00022676"/>
    </source>
</evidence>
<name>A0A947GD26_9HYPH</name>
<dbReference type="GO" id="GO:0016020">
    <property type="term" value="C:membrane"/>
    <property type="evidence" value="ECO:0007669"/>
    <property type="project" value="UniProtKB-SubCell"/>
</dbReference>
<keyword evidence="5 8" id="KW-1133">Transmembrane helix</keyword>
<comment type="subcellular location">
    <subcellularLocation>
        <location evidence="1">Membrane</location>
        <topology evidence="1">Multi-pass membrane protein</topology>
    </subcellularLocation>
</comment>
<feature type="domain" description="Glycosyltransferase 2-like" evidence="9">
    <location>
        <begin position="357"/>
        <end position="568"/>
    </location>
</feature>
<dbReference type="PANTHER" id="PTHR43867">
    <property type="entry name" value="CELLULOSE SYNTHASE CATALYTIC SUBUNIT A [UDP-FORMING]"/>
    <property type="match status" value="1"/>
</dbReference>
<evidence type="ECO:0000313" key="11">
    <source>
        <dbReference type="Proteomes" id="UP000766595"/>
    </source>
</evidence>
<reference evidence="10 11" key="1">
    <citation type="submission" date="2021-06" db="EMBL/GenBank/DDBJ databases">
        <authorList>
            <person name="Grouzdev D.S."/>
            <person name="Koziaeva V."/>
        </authorList>
    </citation>
    <scope>NUCLEOTIDE SEQUENCE [LARGE SCALE GENOMIC DNA]</scope>
    <source>
        <strain evidence="10 11">22</strain>
    </source>
</reference>
<evidence type="ECO:0000256" key="1">
    <source>
        <dbReference type="ARBA" id="ARBA00004141"/>
    </source>
</evidence>
<dbReference type="GO" id="GO:0016757">
    <property type="term" value="F:glycosyltransferase activity"/>
    <property type="evidence" value="ECO:0007669"/>
    <property type="project" value="UniProtKB-KW"/>
</dbReference>
<protein>
    <submittedName>
        <fullName evidence="10">Glycosyltransferase</fullName>
        <ecNumber evidence="10">2.4.-.-</ecNumber>
    </submittedName>
</protein>
<gene>
    <name evidence="10" type="ORF">KL771_21575</name>
</gene>
<proteinExistence type="predicted"/>
<evidence type="ECO:0000313" key="10">
    <source>
        <dbReference type="EMBL" id="MBT9292068.1"/>
    </source>
</evidence>
<keyword evidence="3 10" id="KW-0808">Transferase</keyword>
<evidence type="ECO:0000259" key="9">
    <source>
        <dbReference type="Pfam" id="PF13632"/>
    </source>
</evidence>
<dbReference type="InterPro" id="IPR001173">
    <property type="entry name" value="Glyco_trans_2-like"/>
</dbReference>
<dbReference type="InterPro" id="IPR050321">
    <property type="entry name" value="Glycosyltr_2/OpgH_subfam"/>
</dbReference>
<dbReference type="AlphaFoldDB" id="A0A947GD26"/>
<dbReference type="Proteomes" id="UP000766595">
    <property type="component" value="Unassembled WGS sequence"/>
</dbReference>
<feature type="transmembrane region" description="Helical" evidence="8">
    <location>
        <begin position="609"/>
        <end position="627"/>
    </location>
</feature>
<evidence type="ECO:0000256" key="4">
    <source>
        <dbReference type="ARBA" id="ARBA00022692"/>
    </source>
</evidence>
<evidence type="ECO:0000256" key="7">
    <source>
        <dbReference type="SAM" id="MobiDB-lite"/>
    </source>
</evidence>
<comment type="caution">
    <text evidence="10">The sequence shown here is derived from an EMBL/GenBank/DDBJ whole genome shotgun (WGS) entry which is preliminary data.</text>
</comment>
<evidence type="ECO:0000256" key="6">
    <source>
        <dbReference type="ARBA" id="ARBA00023136"/>
    </source>
</evidence>
<dbReference type="EMBL" id="JAHHZF010000011">
    <property type="protein sequence ID" value="MBT9292068.1"/>
    <property type="molecule type" value="Genomic_DNA"/>
</dbReference>
<feature type="region of interest" description="Disordered" evidence="7">
    <location>
        <begin position="1"/>
        <end position="34"/>
    </location>
</feature>
<keyword evidence="4 8" id="KW-0812">Transmembrane</keyword>
<evidence type="ECO:0000256" key="5">
    <source>
        <dbReference type="ARBA" id="ARBA00022989"/>
    </source>
</evidence>
<dbReference type="EC" id="2.4.-.-" evidence="10"/>
<sequence>MFIGEPRFAPSPPSFGETGPSGRAPHAGRTWSEAQASVPERTVFEHDLLVDLGYPSGLIARAAADGRGDGRGAAGQLIAVGRLDAERWCRAVSVRLDLPWAGDVAAERLTAGAVPPSANILRQARAAWIEADGEGRLLLAPVGPDLDLLVWLVRSDPDHRGRLLLTTPDRLRQALIARHGPALLRRAVDGLAASRPDCSARRIGPGALAAVLALTGLIVALPVAAAFGAGAPMLAGAELAFMALGLLRLSAALAPGALPPPPPPREDRLPRYAVLVPLYREAGEVPRLFAALEALRYPRHLLQVLVLVEADDGPTCAAVAAHLPGTGFAMVTVPPVAPRTKPKALGYGLALADADLVTVYDAEDRPDPDQLLAAAAAFAAGPPDLVCVQAALAIDHAPASRPWIARQFALEYAALFGGLLPHLAAGGRFFPLGGTSNHFRRAALEAAGGWDPHNVTEDADIAVRLVRDGGRLGVIASSTREEAPLTIAAWHGQRSRWLKGWLQTLAVHNRHPLRLLADLGPTDFLLFQLTMAGQFLSALIYPLSLGTLAFDALFRGQLLADRSFGGDLVLSACLIALALGMIGPVALAARVSRGAWSPARLFDLATMPVYWLLLWPAAVTALFELVVAPSRWTKTRHGLAERDLPLAEQPTGRLSLDPRAGVAQG</sequence>
<evidence type="ECO:0000256" key="8">
    <source>
        <dbReference type="SAM" id="Phobius"/>
    </source>
</evidence>
<dbReference type="Gene3D" id="3.90.550.10">
    <property type="entry name" value="Spore Coat Polysaccharide Biosynthesis Protein SpsA, Chain A"/>
    <property type="match status" value="1"/>
</dbReference>
<evidence type="ECO:0000256" key="3">
    <source>
        <dbReference type="ARBA" id="ARBA00022679"/>
    </source>
</evidence>
<accession>A0A947GD26</accession>
<dbReference type="PANTHER" id="PTHR43867:SF2">
    <property type="entry name" value="CELLULOSE SYNTHASE CATALYTIC SUBUNIT A [UDP-FORMING]"/>
    <property type="match status" value="1"/>
</dbReference>
<organism evidence="10 11">
    <name type="scientific">Prosthecodimorpha staleyi</name>
    <dbReference type="NCBI Taxonomy" id="2840188"/>
    <lineage>
        <taxon>Bacteria</taxon>
        <taxon>Pseudomonadati</taxon>
        <taxon>Pseudomonadota</taxon>
        <taxon>Alphaproteobacteria</taxon>
        <taxon>Hyphomicrobiales</taxon>
        <taxon>Ancalomicrobiaceae</taxon>
        <taxon>Prosthecodimorpha</taxon>
    </lineage>
</organism>